<evidence type="ECO:0000256" key="7">
    <source>
        <dbReference type="PROSITE-ProRule" id="PRU10141"/>
    </source>
</evidence>
<dbReference type="InterPro" id="IPR011009">
    <property type="entry name" value="Kinase-like_dom_sf"/>
</dbReference>
<evidence type="ECO:0000313" key="10">
    <source>
        <dbReference type="EMBL" id="TWD13613.1"/>
    </source>
</evidence>
<feature type="binding site" evidence="7">
    <location>
        <position position="78"/>
    </location>
    <ligand>
        <name>ATP</name>
        <dbReference type="ChEBI" id="CHEBI:30616"/>
    </ligand>
</feature>
<dbReference type="EC" id="2.7.11.1" evidence="1"/>
<dbReference type="GO" id="GO:0005524">
    <property type="term" value="F:ATP binding"/>
    <property type="evidence" value="ECO:0007669"/>
    <property type="project" value="UniProtKB-UniRule"/>
</dbReference>
<evidence type="ECO:0000256" key="3">
    <source>
        <dbReference type="ARBA" id="ARBA00022679"/>
    </source>
</evidence>
<dbReference type="Gene3D" id="1.10.510.10">
    <property type="entry name" value="Transferase(Phosphotransferase) domain 1"/>
    <property type="match status" value="1"/>
</dbReference>
<evidence type="ECO:0000256" key="8">
    <source>
        <dbReference type="SAM" id="MobiDB-lite"/>
    </source>
</evidence>
<evidence type="ECO:0000256" key="5">
    <source>
        <dbReference type="ARBA" id="ARBA00022777"/>
    </source>
</evidence>
<feature type="compositionally biased region" description="Basic residues" evidence="8">
    <location>
        <begin position="362"/>
        <end position="371"/>
    </location>
</feature>
<dbReference type="CDD" id="cd14014">
    <property type="entry name" value="STKc_PknB_like"/>
    <property type="match status" value="1"/>
</dbReference>
<dbReference type="InterPro" id="IPR008266">
    <property type="entry name" value="Tyr_kinase_AS"/>
</dbReference>
<evidence type="ECO:0000256" key="2">
    <source>
        <dbReference type="ARBA" id="ARBA00022527"/>
    </source>
</evidence>
<evidence type="ECO:0000256" key="6">
    <source>
        <dbReference type="ARBA" id="ARBA00022840"/>
    </source>
</evidence>
<evidence type="ECO:0000259" key="9">
    <source>
        <dbReference type="PROSITE" id="PS50011"/>
    </source>
</evidence>
<evidence type="ECO:0000313" key="11">
    <source>
        <dbReference type="Proteomes" id="UP000315628"/>
    </source>
</evidence>
<dbReference type="AlphaFoldDB" id="A0A560W7K5"/>
<keyword evidence="5 10" id="KW-0418">Kinase</keyword>
<name>A0A560W7K5_9MICO</name>
<evidence type="ECO:0000256" key="4">
    <source>
        <dbReference type="ARBA" id="ARBA00022741"/>
    </source>
</evidence>
<dbReference type="PANTHER" id="PTHR43289:SF6">
    <property type="entry name" value="SERINE_THREONINE-PROTEIN KINASE NEKL-3"/>
    <property type="match status" value="1"/>
</dbReference>
<dbReference type="PROSITE" id="PS50011">
    <property type="entry name" value="PROTEIN_KINASE_DOM"/>
    <property type="match status" value="1"/>
</dbReference>
<dbReference type="SUPFAM" id="SSF56112">
    <property type="entry name" value="Protein kinase-like (PK-like)"/>
    <property type="match status" value="1"/>
</dbReference>
<dbReference type="InterPro" id="IPR017441">
    <property type="entry name" value="Protein_kinase_ATP_BS"/>
</dbReference>
<reference evidence="10 11" key="1">
    <citation type="submission" date="2019-06" db="EMBL/GenBank/DDBJ databases">
        <title>Sequencing the genomes of 1000 actinobacteria strains.</title>
        <authorList>
            <person name="Klenk H.-P."/>
        </authorList>
    </citation>
    <scope>NUCLEOTIDE SEQUENCE [LARGE SCALE GENOMIC DNA]</scope>
    <source>
        <strain evidence="10 11">DSM 18935</strain>
    </source>
</reference>
<dbReference type="EMBL" id="VIUW01000004">
    <property type="protein sequence ID" value="TWD13613.1"/>
    <property type="molecule type" value="Genomic_DNA"/>
</dbReference>
<dbReference type="Pfam" id="PF00069">
    <property type="entry name" value="Pkinase"/>
    <property type="match status" value="1"/>
</dbReference>
<comment type="caution">
    <text evidence="10">The sequence shown here is derived from an EMBL/GenBank/DDBJ whole genome shotgun (WGS) entry which is preliminary data.</text>
</comment>
<organism evidence="10 11">
    <name type="scientific">Marihabitans asiaticum</name>
    <dbReference type="NCBI Taxonomy" id="415218"/>
    <lineage>
        <taxon>Bacteria</taxon>
        <taxon>Bacillati</taxon>
        <taxon>Actinomycetota</taxon>
        <taxon>Actinomycetes</taxon>
        <taxon>Micrococcales</taxon>
        <taxon>Intrasporangiaceae</taxon>
        <taxon>Marihabitans</taxon>
    </lineage>
</organism>
<feature type="domain" description="Protein kinase" evidence="9">
    <location>
        <begin position="49"/>
        <end position="295"/>
    </location>
</feature>
<sequence>MGGVDKSAGKSGDLGILEGMELDEDTRDHATAASGAGAPRPDAPQVPGYRVMAQVGRGSTATVWRARRVSDDSLVALKVLHAEADEQALREHAVLQSDAGEHVVRVHDCVAGQGEGGPVTVLVLDWMAGGSLSDVMAGRGFLNAGETVTVVAPLATALGRLHRIGVVHGDVAPGNVLLDSTGRPVWGDLGYARLVGFDRAAEDAWGTDGFVAPEVLLGREPSAASDVYGLGALAWFCLTGKPPGHVTTRGDLDQLAPGAPAGLVEVIRSCLDPDPAARPDAEPLATDVFDAAPAVPLRMTVPEDIATSLTRRIRSAAEQERSELEEPPVWELDLGDPPRRRWPWQRRRDDESVEVASEGRRGTRAPRRKAAHAAPAERAGRPWLAPVTLVCIVGLVLAVLVPWERLAQASPGGEGVAATVEPAVEAVAAAPSVDETLLADRQAPRRDPRATTQALASLRARMLLERDRQLLEDLAERDSSARRADAAVLRELADSGSSYEGLRFTVASAEVVRTDGADSVVVRAAIDQSAYVVEDGDGDGTPHPAVEGEPLDLELVFDDRWRIATITRP</sequence>
<keyword evidence="4 7" id="KW-0547">Nucleotide-binding</keyword>
<feature type="region of interest" description="Disordered" evidence="8">
    <location>
        <begin position="318"/>
        <end position="376"/>
    </location>
</feature>
<dbReference type="Gene3D" id="3.30.200.20">
    <property type="entry name" value="Phosphorylase Kinase, domain 1"/>
    <property type="match status" value="1"/>
</dbReference>
<accession>A0A560W7K5</accession>
<keyword evidence="6 7" id="KW-0067">ATP-binding</keyword>
<keyword evidence="2 10" id="KW-0723">Serine/threonine-protein kinase</keyword>
<evidence type="ECO:0000256" key="1">
    <source>
        <dbReference type="ARBA" id="ARBA00012513"/>
    </source>
</evidence>
<keyword evidence="3" id="KW-0808">Transferase</keyword>
<dbReference type="GO" id="GO:0004674">
    <property type="term" value="F:protein serine/threonine kinase activity"/>
    <property type="evidence" value="ECO:0007669"/>
    <property type="project" value="UniProtKB-KW"/>
</dbReference>
<protein>
    <recommendedName>
        <fullName evidence="1">non-specific serine/threonine protein kinase</fullName>
        <ecNumber evidence="1">2.7.11.1</ecNumber>
    </recommendedName>
</protein>
<dbReference type="InterPro" id="IPR000719">
    <property type="entry name" value="Prot_kinase_dom"/>
</dbReference>
<dbReference type="PROSITE" id="PS00107">
    <property type="entry name" value="PROTEIN_KINASE_ATP"/>
    <property type="match status" value="1"/>
</dbReference>
<dbReference type="PANTHER" id="PTHR43289">
    <property type="entry name" value="MITOGEN-ACTIVATED PROTEIN KINASE KINASE KINASE 20-RELATED"/>
    <property type="match status" value="1"/>
</dbReference>
<keyword evidence="11" id="KW-1185">Reference proteome</keyword>
<gene>
    <name evidence="10" type="ORF">FB557_2240</name>
</gene>
<dbReference type="Proteomes" id="UP000315628">
    <property type="component" value="Unassembled WGS sequence"/>
</dbReference>
<dbReference type="PROSITE" id="PS00109">
    <property type="entry name" value="PROTEIN_KINASE_TYR"/>
    <property type="match status" value="1"/>
</dbReference>
<proteinExistence type="predicted"/>